<feature type="compositionally biased region" description="Basic residues" evidence="1">
    <location>
        <begin position="93"/>
        <end position="108"/>
    </location>
</feature>
<comment type="caution">
    <text evidence="2">The sequence shown here is derived from an EMBL/GenBank/DDBJ whole genome shotgun (WGS) entry which is preliminary data.</text>
</comment>
<feature type="compositionally biased region" description="Basic residues" evidence="1">
    <location>
        <begin position="123"/>
        <end position="135"/>
    </location>
</feature>
<feature type="compositionally biased region" description="Polar residues" evidence="1">
    <location>
        <begin position="32"/>
        <end position="44"/>
    </location>
</feature>
<evidence type="ECO:0000313" key="3">
    <source>
        <dbReference type="Proteomes" id="UP001146793"/>
    </source>
</evidence>
<gene>
    <name evidence="2" type="ORF">M0812_23937</name>
</gene>
<accession>A0AAV7YJD6</accession>
<dbReference type="EMBL" id="JANTQA010000057">
    <property type="protein sequence ID" value="KAJ3428610.1"/>
    <property type="molecule type" value="Genomic_DNA"/>
</dbReference>
<sequence length="279" mass="33003">MSNSINFKENYTTSLFLKRRKTAYQPRRLTPKKNSGWNRRNSIHSPAMRRPTKSTTTNHNKTPKNCQGRRITKTYQRTPKSTTTNYQKTPIRQQKKQTKRSSIKRTQKKSYEKRKTPTIKQKTPFKKTNSKKIPKQQRYEQQYEQRYEQKSTSSYFLPLQSRSKKEITSTPRILCDQNKRQAILKNSVKYILTPGKLKTRNTPFKTPSSRRKKTCIQQIGQMYREITTPKTSIQNDYSNEFSEPDLMSFTPIKTTKSKTFTKTNVSKPLFFDDNQNSLI</sequence>
<feature type="compositionally biased region" description="Polar residues" evidence="1">
    <location>
        <begin position="73"/>
        <end position="92"/>
    </location>
</feature>
<evidence type="ECO:0000256" key="1">
    <source>
        <dbReference type="SAM" id="MobiDB-lite"/>
    </source>
</evidence>
<name>A0AAV7YJD6_9EUKA</name>
<dbReference type="AlphaFoldDB" id="A0AAV7YJD6"/>
<reference evidence="2" key="1">
    <citation type="submission" date="2022-08" db="EMBL/GenBank/DDBJ databases">
        <title>Novel sulphate-reducing endosymbionts in the free-living metamonad Anaeramoeba.</title>
        <authorList>
            <person name="Jerlstrom-Hultqvist J."/>
            <person name="Cepicka I."/>
            <person name="Gallot-Lavallee L."/>
            <person name="Salas-Leiva D."/>
            <person name="Curtis B.A."/>
            <person name="Zahonova K."/>
            <person name="Pipaliya S."/>
            <person name="Dacks J."/>
            <person name="Roger A.J."/>
        </authorList>
    </citation>
    <scope>NUCLEOTIDE SEQUENCE</scope>
    <source>
        <strain evidence="2">Busselton2</strain>
    </source>
</reference>
<evidence type="ECO:0000313" key="2">
    <source>
        <dbReference type="EMBL" id="KAJ3428610.1"/>
    </source>
</evidence>
<protein>
    <submittedName>
        <fullName evidence="2">Uncharacterized protein</fullName>
    </submittedName>
</protein>
<feature type="compositionally biased region" description="Polar residues" evidence="1">
    <location>
        <begin position="53"/>
        <end position="65"/>
    </location>
</feature>
<dbReference type="Proteomes" id="UP001146793">
    <property type="component" value="Unassembled WGS sequence"/>
</dbReference>
<organism evidence="2 3">
    <name type="scientific">Anaeramoeba flamelloides</name>
    <dbReference type="NCBI Taxonomy" id="1746091"/>
    <lineage>
        <taxon>Eukaryota</taxon>
        <taxon>Metamonada</taxon>
        <taxon>Anaeramoebidae</taxon>
        <taxon>Anaeramoeba</taxon>
    </lineage>
</organism>
<proteinExistence type="predicted"/>
<feature type="region of interest" description="Disordered" evidence="1">
    <location>
        <begin position="22"/>
        <end position="139"/>
    </location>
</feature>